<dbReference type="InterPro" id="IPR035965">
    <property type="entry name" value="PAS-like_dom_sf"/>
</dbReference>
<accession>A0ABT1C3Q4</accession>
<dbReference type="Gene3D" id="3.30.450.20">
    <property type="entry name" value="PAS domain"/>
    <property type="match status" value="1"/>
</dbReference>
<dbReference type="Proteomes" id="UP001205906">
    <property type="component" value="Unassembled WGS sequence"/>
</dbReference>
<evidence type="ECO:0000313" key="1">
    <source>
        <dbReference type="EMBL" id="MCO6049459.1"/>
    </source>
</evidence>
<dbReference type="EMBL" id="JAMXQS010000003">
    <property type="protein sequence ID" value="MCO6049459.1"/>
    <property type="molecule type" value="Genomic_DNA"/>
</dbReference>
<name>A0ABT1C3Q4_9HYPH</name>
<reference evidence="1 2" key="1">
    <citation type="submission" date="2022-06" db="EMBL/GenBank/DDBJ databases">
        <title>Mesorhizobium sp. strain RP14 Genome sequencing and assembly.</title>
        <authorList>
            <person name="Kim I."/>
        </authorList>
    </citation>
    <scope>NUCLEOTIDE SEQUENCE [LARGE SCALE GENOMIC DNA]</scope>
    <source>
        <strain evidence="2">RP14(2022)</strain>
    </source>
</reference>
<comment type="caution">
    <text evidence="1">The sequence shown here is derived from an EMBL/GenBank/DDBJ whole genome shotgun (WGS) entry which is preliminary data.</text>
</comment>
<evidence type="ECO:0008006" key="3">
    <source>
        <dbReference type="Google" id="ProtNLM"/>
    </source>
</evidence>
<sequence length="176" mass="19579">MGAAALQEISTPFVEPAKLVGVYTWDVKTDRVYCDGKVASYFDLPVSVGSEGAPLQAYLRAVLDEDVESLRESIDKTVNGGGSRQLYRVSSQRHGVRHLLSVGQCFRGPDAQPTIYSGYIFDVTTDQQASQLLNLKHFLSEARNAAHALKLKPFTYILEMLLLDITERTEKRGRNN</sequence>
<protein>
    <recommendedName>
        <fullName evidence="3">PAS fold-3 domain-containing protein</fullName>
    </recommendedName>
</protein>
<proteinExistence type="predicted"/>
<dbReference type="RefSeq" id="WP_252817306.1">
    <property type="nucleotide sequence ID" value="NZ_JAMXQS010000003.1"/>
</dbReference>
<organism evidence="1 2">
    <name type="scientific">Mesorhizobium liriopis</name>
    <dbReference type="NCBI Taxonomy" id="2953882"/>
    <lineage>
        <taxon>Bacteria</taxon>
        <taxon>Pseudomonadati</taxon>
        <taxon>Pseudomonadota</taxon>
        <taxon>Alphaproteobacteria</taxon>
        <taxon>Hyphomicrobiales</taxon>
        <taxon>Phyllobacteriaceae</taxon>
        <taxon>Mesorhizobium</taxon>
    </lineage>
</organism>
<keyword evidence="2" id="KW-1185">Reference proteome</keyword>
<dbReference type="SUPFAM" id="SSF55785">
    <property type="entry name" value="PYP-like sensor domain (PAS domain)"/>
    <property type="match status" value="1"/>
</dbReference>
<evidence type="ECO:0000313" key="2">
    <source>
        <dbReference type="Proteomes" id="UP001205906"/>
    </source>
</evidence>
<gene>
    <name evidence="1" type="ORF">NGM99_06605</name>
</gene>